<evidence type="ECO:0000256" key="1">
    <source>
        <dbReference type="SAM" id="MobiDB-lite"/>
    </source>
</evidence>
<organism evidence="2">
    <name type="scientific">Tanacetum cinerariifolium</name>
    <name type="common">Dalmatian daisy</name>
    <name type="synonym">Chrysanthemum cinerariifolium</name>
    <dbReference type="NCBI Taxonomy" id="118510"/>
    <lineage>
        <taxon>Eukaryota</taxon>
        <taxon>Viridiplantae</taxon>
        <taxon>Streptophyta</taxon>
        <taxon>Embryophyta</taxon>
        <taxon>Tracheophyta</taxon>
        <taxon>Spermatophyta</taxon>
        <taxon>Magnoliopsida</taxon>
        <taxon>eudicotyledons</taxon>
        <taxon>Gunneridae</taxon>
        <taxon>Pentapetalae</taxon>
        <taxon>asterids</taxon>
        <taxon>campanulids</taxon>
        <taxon>Asterales</taxon>
        <taxon>Asteraceae</taxon>
        <taxon>Asteroideae</taxon>
        <taxon>Anthemideae</taxon>
        <taxon>Anthemidinae</taxon>
        <taxon>Tanacetum</taxon>
    </lineage>
</organism>
<feature type="region of interest" description="Disordered" evidence="1">
    <location>
        <begin position="275"/>
        <end position="295"/>
    </location>
</feature>
<sequence>IPTFLPTVLPTVPPSPDHTLASPDYSPASPDYIPASPDYSPASDKVSYPSEDPSSDHIPPLPAILPFLSSTDDTTDNDTPNTPPTPTHGIPFTEITPSTQISPIIPHRRVMILAPGQPIPYCRSYQYHLNGPLHMLTVWKRVGPHSLLDHSSPDLLSTSTGPSRKRRRSPMASVPALSPIFEALSLVCADLIPSPKRIRNSDYLADVEVDPRESFELSKSSGSKDIGLLRLTQQNMPNTRFGASMTHEEVEELISSRVAEEMEARKAVMILEPLNECRDEQEGENGENRNGNRGN</sequence>
<accession>A0A699GPI8</accession>
<reference evidence="2" key="1">
    <citation type="journal article" date="2019" name="Sci. Rep.">
        <title>Draft genome of Tanacetum cinerariifolium, the natural source of mosquito coil.</title>
        <authorList>
            <person name="Yamashiro T."/>
            <person name="Shiraishi A."/>
            <person name="Satake H."/>
            <person name="Nakayama K."/>
        </authorList>
    </citation>
    <scope>NUCLEOTIDE SEQUENCE</scope>
</reference>
<name>A0A699GPI8_TANCI</name>
<dbReference type="AlphaFoldDB" id="A0A699GPI8"/>
<dbReference type="EMBL" id="BKCJ010028414">
    <property type="protein sequence ID" value="GEV60276.1"/>
    <property type="molecule type" value="Genomic_DNA"/>
</dbReference>
<proteinExistence type="predicted"/>
<protein>
    <submittedName>
        <fullName evidence="2">Uncharacterized protein</fullName>
    </submittedName>
</protein>
<gene>
    <name evidence="2" type="ORF">Tci_132253</name>
</gene>
<comment type="caution">
    <text evidence="2">The sequence shown here is derived from an EMBL/GenBank/DDBJ whole genome shotgun (WGS) entry which is preliminary data.</text>
</comment>
<feature type="region of interest" description="Disordered" evidence="1">
    <location>
        <begin position="1"/>
        <end position="95"/>
    </location>
</feature>
<evidence type="ECO:0000313" key="2">
    <source>
        <dbReference type="EMBL" id="GEV60276.1"/>
    </source>
</evidence>
<feature type="non-terminal residue" evidence="2">
    <location>
        <position position="1"/>
    </location>
</feature>
<feature type="compositionally biased region" description="Low complexity" evidence="1">
    <location>
        <begin position="1"/>
        <end position="10"/>
    </location>
</feature>
<feature type="region of interest" description="Disordered" evidence="1">
    <location>
        <begin position="150"/>
        <end position="171"/>
    </location>
</feature>